<dbReference type="InterPro" id="IPR036236">
    <property type="entry name" value="Znf_C2H2_sf"/>
</dbReference>
<reference evidence="7 8" key="1">
    <citation type="submission" date="2023-04" db="EMBL/GenBank/DDBJ databases">
        <title>Genome of Basidiobolus ranarum AG-B5.</title>
        <authorList>
            <person name="Stajich J.E."/>
            <person name="Carter-House D."/>
            <person name="Gryganskyi A."/>
        </authorList>
    </citation>
    <scope>NUCLEOTIDE SEQUENCE [LARGE SCALE GENOMIC DNA]</scope>
    <source>
        <strain evidence="7 8">AG-B5</strain>
    </source>
</reference>
<accession>A0ABR2WZG5</accession>
<organism evidence="7 8">
    <name type="scientific">Basidiobolus ranarum</name>
    <dbReference type="NCBI Taxonomy" id="34480"/>
    <lineage>
        <taxon>Eukaryota</taxon>
        <taxon>Fungi</taxon>
        <taxon>Fungi incertae sedis</taxon>
        <taxon>Zoopagomycota</taxon>
        <taxon>Entomophthoromycotina</taxon>
        <taxon>Basidiobolomycetes</taxon>
        <taxon>Basidiobolales</taxon>
        <taxon>Basidiobolaceae</taxon>
        <taxon>Basidiobolus</taxon>
    </lineage>
</organism>
<comment type="caution">
    <text evidence="7">The sequence shown here is derived from an EMBL/GenBank/DDBJ whole genome shotgun (WGS) entry which is preliminary data.</text>
</comment>
<dbReference type="EMBL" id="JASJQH010000114">
    <property type="protein sequence ID" value="KAK9766904.1"/>
    <property type="molecule type" value="Genomic_DNA"/>
</dbReference>
<dbReference type="PROSITE" id="PS00028">
    <property type="entry name" value="ZINC_FINGER_C2H2_1"/>
    <property type="match status" value="1"/>
</dbReference>
<evidence type="ECO:0000259" key="6">
    <source>
        <dbReference type="PROSITE" id="PS50157"/>
    </source>
</evidence>
<sequence>MNFNHFSVSSNNCIPLYNEQPIDYAYMASNCQFPGTNLNFENEINQFLFSLLNTNTSPIIEFDPQIEEPTTVTPSIPKFEFVNCNSTNINDHVWNPRMHGMKRSFSAQPDCAAPRLEVPDSRSTHKRSRSLTPDSSKKQVQTVEKPYECSYCKKAFARKYDLDRHSRLHTGDKPYKCTFCNKGFARVDARKRHYKANDCQISNLSTPTIFIQGHCN</sequence>
<keyword evidence="1" id="KW-0479">Metal-binding</keyword>
<evidence type="ECO:0000256" key="3">
    <source>
        <dbReference type="ARBA" id="ARBA00022833"/>
    </source>
</evidence>
<evidence type="ECO:0000256" key="1">
    <source>
        <dbReference type="ARBA" id="ARBA00022723"/>
    </source>
</evidence>
<keyword evidence="8" id="KW-1185">Reference proteome</keyword>
<name>A0ABR2WZG5_9FUNG</name>
<evidence type="ECO:0000256" key="5">
    <source>
        <dbReference type="SAM" id="MobiDB-lite"/>
    </source>
</evidence>
<dbReference type="InterPro" id="IPR013087">
    <property type="entry name" value="Znf_C2H2_type"/>
</dbReference>
<feature type="region of interest" description="Disordered" evidence="5">
    <location>
        <begin position="115"/>
        <end position="138"/>
    </location>
</feature>
<dbReference type="SMART" id="SM00355">
    <property type="entry name" value="ZnF_C2H2"/>
    <property type="match status" value="2"/>
</dbReference>
<dbReference type="Pfam" id="PF00096">
    <property type="entry name" value="zf-C2H2"/>
    <property type="match status" value="1"/>
</dbReference>
<dbReference type="Gene3D" id="3.30.160.60">
    <property type="entry name" value="Classic Zinc Finger"/>
    <property type="match status" value="2"/>
</dbReference>
<evidence type="ECO:0000313" key="7">
    <source>
        <dbReference type="EMBL" id="KAK9766904.1"/>
    </source>
</evidence>
<feature type="domain" description="C2H2-type" evidence="6">
    <location>
        <begin position="147"/>
        <end position="174"/>
    </location>
</feature>
<keyword evidence="2 4" id="KW-0863">Zinc-finger</keyword>
<dbReference type="PROSITE" id="PS50157">
    <property type="entry name" value="ZINC_FINGER_C2H2_2"/>
    <property type="match status" value="1"/>
</dbReference>
<evidence type="ECO:0000256" key="4">
    <source>
        <dbReference type="PROSITE-ProRule" id="PRU00042"/>
    </source>
</evidence>
<gene>
    <name evidence="7" type="ORF">K7432_003655</name>
</gene>
<dbReference type="Proteomes" id="UP001479436">
    <property type="component" value="Unassembled WGS sequence"/>
</dbReference>
<dbReference type="PANTHER" id="PTHR23235">
    <property type="entry name" value="KRUEPPEL-LIKE TRANSCRIPTION FACTOR"/>
    <property type="match status" value="1"/>
</dbReference>
<proteinExistence type="predicted"/>
<dbReference type="SUPFAM" id="SSF57667">
    <property type="entry name" value="beta-beta-alpha zinc fingers"/>
    <property type="match status" value="1"/>
</dbReference>
<keyword evidence="3" id="KW-0862">Zinc</keyword>
<evidence type="ECO:0000256" key="2">
    <source>
        <dbReference type="ARBA" id="ARBA00022771"/>
    </source>
</evidence>
<protein>
    <recommendedName>
        <fullName evidence="6">C2H2-type domain-containing protein</fullName>
    </recommendedName>
</protein>
<evidence type="ECO:0000313" key="8">
    <source>
        <dbReference type="Proteomes" id="UP001479436"/>
    </source>
</evidence>